<dbReference type="InterPro" id="IPR036188">
    <property type="entry name" value="FAD/NAD-bd_sf"/>
</dbReference>
<reference evidence="2 3" key="1">
    <citation type="submission" date="2020-12" db="EMBL/GenBank/DDBJ databases">
        <title>Whole genome sequences of gut porcine anaerobes.</title>
        <authorList>
            <person name="Kubasova T."/>
            <person name="Jahodarova E."/>
            <person name="Rychlik I."/>
        </authorList>
    </citation>
    <scope>NUCLEOTIDE SEQUENCE [LARGE SCALE GENOMIC DNA]</scope>
    <source>
        <strain evidence="2 3">An867</strain>
    </source>
</reference>
<proteinExistence type="predicted"/>
<evidence type="ECO:0000259" key="1">
    <source>
        <dbReference type="Pfam" id="PF21688"/>
    </source>
</evidence>
<comment type="caution">
    <text evidence="2">The sequence shown here is derived from an EMBL/GenBank/DDBJ whole genome shotgun (WGS) entry which is preliminary data.</text>
</comment>
<dbReference type="SUPFAM" id="SSF51905">
    <property type="entry name" value="FAD/NAD(P)-binding domain"/>
    <property type="match status" value="1"/>
</dbReference>
<name>A0ABS9CLW7_9FIRM</name>
<sequence length="537" mass="57941">MIRIADIPMALGYTGDTLRVAAAKKLRMEPSKLRSVALVKKSVDARRKNDVKFIVTVDVQIEGSEDKCLSRLRDSKIRKAPDRTYAMPKAGRLRCRPVVVGFGPAGMFAGLLLARAGLCPIILERGGAVEDRQKSVAAFWKSRSLNTESNVQFGEGGAGTFSDGKLNTGTKDERIFFVLQTLVEHGAPEEILFEAKPHVGTDKLPQTVRAIREEIKSLGGEVRFNTKMTDLLVRDGAVCGVTVQTGNSVKKIETEHVVLAVGHSARDTFEMLYGKSNIPMEPKPFSVGARIEHRAETINRAQYGAFAESPHLGAADYKLNVHLENGRGVYTFCMCPGGYVVGAASEENSVVTNGMSEFARDGENSNAALLVGVTPEDFGSAHPLAGVAFQRAIERAAFKAGGGTYSAPCQRVGDFLEQRATAEFGAVRPTYEPGVTPDNLYGVLPDFVCDSMAQGIRKMGRYLAGFDDPDALLTAPETRSSSPVRILRDERRECPTVRGLFPCGEGAGYAGGITSAAVDGLRCAEEILKQSRGDKND</sequence>
<dbReference type="PANTHER" id="PTHR42842">
    <property type="entry name" value="FAD/NAD(P)-BINDING OXIDOREDUCTASE"/>
    <property type="match status" value="1"/>
</dbReference>
<dbReference type="RefSeq" id="WP_235322972.1">
    <property type="nucleotide sequence ID" value="NZ_JAFBIT010000001.1"/>
</dbReference>
<dbReference type="Proteomes" id="UP001299220">
    <property type="component" value="Unassembled WGS sequence"/>
</dbReference>
<evidence type="ECO:0000313" key="2">
    <source>
        <dbReference type="EMBL" id="MCF2651948.1"/>
    </source>
</evidence>
<dbReference type="InterPro" id="IPR028348">
    <property type="entry name" value="FAD-binding_protein"/>
</dbReference>
<dbReference type="Gene3D" id="3.50.50.60">
    <property type="entry name" value="FAD/NAD(P)-binding domain"/>
    <property type="match status" value="2"/>
</dbReference>
<dbReference type="InterPro" id="IPR049516">
    <property type="entry name" value="FAD-depend_C"/>
</dbReference>
<protein>
    <recommendedName>
        <fullName evidence="1">FAD-dependent protein C-terminal domain-containing protein</fullName>
    </recommendedName>
</protein>
<dbReference type="PIRSF" id="PIRSF038984">
    <property type="entry name" value="FAD_binding_protein"/>
    <property type="match status" value="1"/>
</dbReference>
<accession>A0ABS9CLW7</accession>
<keyword evidence="3" id="KW-1185">Reference proteome</keyword>
<evidence type="ECO:0000313" key="3">
    <source>
        <dbReference type="Proteomes" id="UP001299220"/>
    </source>
</evidence>
<gene>
    <name evidence="2" type="ORF">JQM67_04980</name>
</gene>
<dbReference type="Pfam" id="PF21688">
    <property type="entry name" value="FAD-depend_C"/>
    <property type="match status" value="1"/>
</dbReference>
<dbReference type="Gene3D" id="3.30.70.2700">
    <property type="match status" value="1"/>
</dbReference>
<feature type="domain" description="FAD-dependent protein C-terminal" evidence="1">
    <location>
        <begin position="284"/>
        <end position="480"/>
    </location>
</feature>
<dbReference type="EMBL" id="JAFBIT010000001">
    <property type="protein sequence ID" value="MCF2651948.1"/>
    <property type="molecule type" value="Genomic_DNA"/>
</dbReference>
<dbReference type="PANTHER" id="PTHR42842:SF3">
    <property type="entry name" value="FAD_NAD(P)-BINDING OXIDOREDUCTASE FAMILY PROTEIN"/>
    <property type="match status" value="1"/>
</dbReference>
<organism evidence="2 3">
    <name type="scientific">Anaeromassilibacillus senegalensis</name>
    <dbReference type="NCBI Taxonomy" id="1673717"/>
    <lineage>
        <taxon>Bacteria</taxon>
        <taxon>Bacillati</taxon>
        <taxon>Bacillota</taxon>
        <taxon>Clostridia</taxon>
        <taxon>Eubacteriales</taxon>
        <taxon>Acutalibacteraceae</taxon>
        <taxon>Anaeromassilibacillus</taxon>
    </lineage>
</organism>